<sequence length="122" mass="13473">MPRRVSMPGADELFRPTAPSARSRRPAPDPSVEPTQAEQERTESAAPAAPRDSGRIKHDEKMTVYVTSEELLAIEQARLQLRSSVRRNVDRGRLVRAAIALALEDLETRGDDSDLARRLGSA</sequence>
<name>A0A0U4BJS5_9ACTN</name>
<evidence type="ECO:0000313" key="3">
    <source>
        <dbReference type="Proteomes" id="UP000067689"/>
    </source>
</evidence>
<dbReference type="STRING" id="2041.AERYTH_12310"/>
<evidence type="ECO:0000256" key="1">
    <source>
        <dbReference type="SAM" id="MobiDB-lite"/>
    </source>
</evidence>
<dbReference type="OrthoDB" id="3825678at2"/>
<protein>
    <submittedName>
        <fullName evidence="2">Uncharacterized protein</fullName>
    </submittedName>
</protein>
<dbReference type="KEGG" id="aer:AERYTH_12310"/>
<feature type="region of interest" description="Disordered" evidence="1">
    <location>
        <begin position="1"/>
        <end position="58"/>
    </location>
</feature>
<gene>
    <name evidence="2" type="ORF">AERYTH_12310</name>
</gene>
<proteinExistence type="predicted"/>
<dbReference type="EMBL" id="CP011502">
    <property type="protein sequence ID" value="ALX05425.1"/>
    <property type="molecule type" value="Genomic_DNA"/>
</dbReference>
<dbReference type="Proteomes" id="UP000067689">
    <property type="component" value="Chromosome"/>
</dbReference>
<accession>A0A0U4BJS5</accession>
<keyword evidence="3" id="KW-1185">Reference proteome</keyword>
<dbReference type="PATRIC" id="fig|2041.4.peg.2562"/>
<evidence type="ECO:0000313" key="2">
    <source>
        <dbReference type="EMBL" id="ALX05425.1"/>
    </source>
</evidence>
<reference evidence="2 3" key="1">
    <citation type="journal article" date="1991" name="Int. J. Syst. Bacteriol.">
        <title>Description of the erythromycin-producing bacterium Arthrobacter sp. strain NRRL B-3381 as Aeromicrobium erythreum gen. nov., sp. nov.</title>
        <authorList>
            <person name="Miller E.S."/>
            <person name="Woese C.R."/>
            <person name="Brenner S."/>
        </authorList>
    </citation>
    <scope>NUCLEOTIDE SEQUENCE [LARGE SCALE GENOMIC DNA]</scope>
    <source>
        <strain evidence="2 3">AR18</strain>
    </source>
</reference>
<dbReference type="AlphaFoldDB" id="A0A0U4BJS5"/>
<organism evidence="2 3">
    <name type="scientific">Aeromicrobium erythreum</name>
    <dbReference type="NCBI Taxonomy" id="2041"/>
    <lineage>
        <taxon>Bacteria</taxon>
        <taxon>Bacillati</taxon>
        <taxon>Actinomycetota</taxon>
        <taxon>Actinomycetes</taxon>
        <taxon>Propionibacteriales</taxon>
        <taxon>Nocardioidaceae</taxon>
        <taxon>Aeromicrobium</taxon>
    </lineage>
</organism>
<dbReference type="RefSeq" id="WP_067859121.1">
    <property type="nucleotide sequence ID" value="NZ_CP011502.1"/>
</dbReference>